<dbReference type="RefSeq" id="WP_087916088.1">
    <property type="nucleotide sequence ID" value="NZ_CP021780.1"/>
</dbReference>
<name>A0A2Z2K9E8_9BACL</name>
<feature type="coiled-coil region" evidence="1">
    <location>
        <begin position="12"/>
        <end position="39"/>
    </location>
</feature>
<dbReference type="NCBIfam" id="TIGR01725">
    <property type="entry name" value="phge_HK97_gp10"/>
    <property type="match status" value="1"/>
</dbReference>
<dbReference type="AlphaFoldDB" id="A0A2Z2K9E8"/>
<dbReference type="OrthoDB" id="886754at2"/>
<accession>A0A2Z2K9E8</accession>
<dbReference type="Proteomes" id="UP000249890">
    <property type="component" value="Chromosome"/>
</dbReference>
<gene>
    <name evidence="2" type="ORF">B9T62_15650</name>
</gene>
<keyword evidence="1" id="KW-0175">Coiled coil</keyword>
<sequence length="141" mass="15602">MVRRTSRSNIRVDGAEEVIRQLKRANAEITKEIRDLISQAAEIVFREADSRAPIGATGNTRFSLEINIGTSKKGAFYANVTVGARKGDLSASAPFYVTFYEYGSSHQPPRPFMRPSMDKSRAKVRKLLIEGVKAVVERVGA</sequence>
<dbReference type="InterPro" id="IPR010064">
    <property type="entry name" value="HK97-gp10_tail"/>
</dbReference>
<dbReference type="Pfam" id="PF04883">
    <property type="entry name" value="HK97-gp10_like"/>
    <property type="match status" value="1"/>
</dbReference>
<evidence type="ECO:0008006" key="4">
    <source>
        <dbReference type="Google" id="ProtNLM"/>
    </source>
</evidence>
<organism evidence="2 3">
    <name type="scientific">Paenibacillus donghaensis</name>
    <dbReference type="NCBI Taxonomy" id="414771"/>
    <lineage>
        <taxon>Bacteria</taxon>
        <taxon>Bacillati</taxon>
        <taxon>Bacillota</taxon>
        <taxon>Bacilli</taxon>
        <taxon>Bacillales</taxon>
        <taxon>Paenibacillaceae</taxon>
        <taxon>Paenibacillus</taxon>
    </lineage>
</organism>
<evidence type="ECO:0000313" key="2">
    <source>
        <dbReference type="EMBL" id="ASA22084.1"/>
    </source>
</evidence>
<proteinExistence type="predicted"/>
<evidence type="ECO:0000256" key="1">
    <source>
        <dbReference type="SAM" id="Coils"/>
    </source>
</evidence>
<protein>
    <recommendedName>
        <fullName evidence="4">HK97 gp10 family phage protein</fullName>
    </recommendedName>
</protein>
<evidence type="ECO:0000313" key="3">
    <source>
        <dbReference type="Proteomes" id="UP000249890"/>
    </source>
</evidence>
<reference evidence="2 3" key="1">
    <citation type="submission" date="2017-06" db="EMBL/GenBank/DDBJ databases">
        <title>Complete genome sequence of Paenibacillus donghaensis KCTC 13049T isolated from East Sea sediment, South Korea.</title>
        <authorList>
            <person name="Jung B.K."/>
            <person name="Hong S.-J."/>
            <person name="Shin J.-H."/>
        </authorList>
    </citation>
    <scope>NUCLEOTIDE SEQUENCE [LARGE SCALE GENOMIC DNA]</scope>
    <source>
        <strain evidence="2 3">KCTC 13049</strain>
    </source>
</reference>
<dbReference type="KEGG" id="pdh:B9T62_15650"/>
<dbReference type="EMBL" id="CP021780">
    <property type="protein sequence ID" value="ASA22084.1"/>
    <property type="molecule type" value="Genomic_DNA"/>
</dbReference>
<keyword evidence="3" id="KW-1185">Reference proteome</keyword>